<keyword evidence="3" id="KW-1185">Reference proteome</keyword>
<evidence type="ECO:0000313" key="2">
    <source>
        <dbReference type="EMBL" id="KOS68964.1"/>
    </source>
</evidence>
<dbReference type="EMBL" id="LGRV01000003">
    <property type="protein sequence ID" value="KOS68964.1"/>
    <property type="molecule type" value="Genomic_DNA"/>
</dbReference>
<sequence>MEKKIGEMDLYWQELEEDYYDCGEINEEAIIALENELQLELPALYSELLLQKNGFSLKYTYCPTDVPNSWANNFVSINGLYGVGEGPGLRDNFYLRKEWGIRSKKLVIIAGEAPIFICLDYRKRKQPIVTFIDAEMDQQFTLTKSFDLFLNSLEPFIEEVELEEQPFGLAQQEELIKEIDVTIEKGSPAQINRLLDKVLGTTNECIRHLLEKMRRHEKPKVHFYLMMVLTCCSSGENEGMLEDDYLLEVLHELMDSKNRDVRDLVAYCFEEMKKRGIE</sequence>
<dbReference type="InterPro" id="IPR037883">
    <property type="entry name" value="Knr4/Smi1-like_sf"/>
</dbReference>
<comment type="caution">
    <text evidence="2">The sequence shown here is derived from an EMBL/GenBank/DDBJ whole genome shotgun (WGS) entry which is preliminary data.</text>
</comment>
<name>A0ABR5K2I7_9BACI</name>
<feature type="domain" description="Knr4/Smi1-like" evidence="1">
    <location>
        <begin position="24"/>
        <end position="152"/>
    </location>
</feature>
<accession>A0ABR5K2I7</accession>
<dbReference type="SMART" id="SM00860">
    <property type="entry name" value="SMI1_KNR4"/>
    <property type="match status" value="1"/>
</dbReference>
<dbReference type="RefSeq" id="WP_053583817.1">
    <property type="nucleotide sequence ID" value="NZ_LGRV01000003.1"/>
</dbReference>
<dbReference type="Proteomes" id="UP000050668">
    <property type="component" value="Unassembled WGS sequence"/>
</dbReference>
<dbReference type="Pfam" id="PF09346">
    <property type="entry name" value="SMI1_KNR4"/>
    <property type="match status" value="1"/>
</dbReference>
<dbReference type="SUPFAM" id="SSF160631">
    <property type="entry name" value="SMI1/KNR4-like"/>
    <property type="match status" value="1"/>
</dbReference>
<dbReference type="Gene3D" id="3.40.1580.10">
    <property type="entry name" value="SMI1/KNR4-like"/>
    <property type="match status" value="1"/>
</dbReference>
<reference evidence="3" key="1">
    <citation type="submission" date="2015-07" db="EMBL/GenBank/DDBJ databases">
        <title>Fjat-14205 dsm 2895.</title>
        <authorList>
            <person name="Liu B."/>
            <person name="Wang J."/>
            <person name="Zhu Y."/>
            <person name="Liu G."/>
            <person name="Chen Q."/>
            <person name="Chen Z."/>
            <person name="Lan J."/>
            <person name="Che J."/>
            <person name="Ge C."/>
            <person name="Shi H."/>
            <person name="Pan Z."/>
            <person name="Liu X."/>
        </authorList>
    </citation>
    <scope>NUCLEOTIDE SEQUENCE [LARGE SCALE GENOMIC DNA]</scope>
    <source>
        <strain evidence="3">DSM 25560</strain>
    </source>
</reference>
<gene>
    <name evidence="2" type="ORF">AEA09_10675</name>
</gene>
<protein>
    <recommendedName>
        <fullName evidence="1">Knr4/Smi1-like domain-containing protein</fullName>
    </recommendedName>
</protein>
<evidence type="ECO:0000259" key="1">
    <source>
        <dbReference type="SMART" id="SM00860"/>
    </source>
</evidence>
<dbReference type="InterPro" id="IPR018958">
    <property type="entry name" value="Knr4/Smi1-like_dom"/>
</dbReference>
<evidence type="ECO:0000313" key="3">
    <source>
        <dbReference type="Proteomes" id="UP000050668"/>
    </source>
</evidence>
<organism evidence="2 3">
    <name type="scientific">Lysinibacillus contaminans</name>
    <dbReference type="NCBI Taxonomy" id="1293441"/>
    <lineage>
        <taxon>Bacteria</taxon>
        <taxon>Bacillati</taxon>
        <taxon>Bacillota</taxon>
        <taxon>Bacilli</taxon>
        <taxon>Bacillales</taxon>
        <taxon>Bacillaceae</taxon>
        <taxon>Lysinibacillus</taxon>
    </lineage>
</organism>
<proteinExistence type="predicted"/>